<proteinExistence type="predicted"/>
<dbReference type="Gene3D" id="2.40.50.140">
    <property type="entry name" value="Nucleic acid-binding proteins"/>
    <property type="match status" value="1"/>
</dbReference>
<reference evidence="3 4" key="1">
    <citation type="submission" date="2019-01" db="EMBL/GenBank/DDBJ databases">
        <title>Sequencing of cultivated peanut Arachis hypogaea provides insights into genome evolution and oil improvement.</title>
        <authorList>
            <person name="Chen X."/>
        </authorList>
    </citation>
    <scope>NUCLEOTIDE SEQUENCE [LARGE SCALE GENOMIC DNA]</scope>
    <source>
        <strain evidence="4">cv. Fuhuasheng</strain>
        <tissue evidence="3">Leaves</tissue>
    </source>
</reference>
<name>A0A445CAC4_ARAHY</name>
<accession>A0A445CAC4</accession>
<protein>
    <recommendedName>
        <fullName evidence="2">Replication protein A 70 kDa DNA-binding subunit B/D first OB fold domain-containing protein</fullName>
    </recommendedName>
</protein>
<gene>
    <name evidence="3" type="ORF">Ahy_A07g033881</name>
</gene>
<dbReference type="Pfam" id="PF02721">
    <property type="entry name" value="DUF223"/>
    <property type="match status" value="1"/>
</dbReference>
<dbReference type="Proteomes" id="UP000289738">
    <property type="component" value="Chromosome A07"/>
</dbReference>
<evidence type="ECO:0000313" key="3">
    <source>
        <dbReference type="EMBL" id="RYR47896.1"/>
    </source>
</evidence>
<evidence type="ECO:0000256" key="1">
    <source>
        <dbReference type="SAM" id="Phobius"/>
    </source>
</evidence>
<feature type="domain" description="Replication protein A 70 kDa DNA-binding subunit B/D first OB fold" evidence="2">
    <location>
        <begin position="201"/>
        <end position="305"/>
    </location>
</feature>
<dbReference type="SUPFAM" id="SSF50249">
    <property type="entry name" value="Nucleic acid-binding proteins"/>
    <property type="match status" value="1"/>
</dbReference>
<keyword evidence="1" id="KW-0812">Transmembrane</keyword>
<keyword evidence="1" id="KW-0472">Membrane</keyword>
<dbReference type="InterPro" id="IPR012340">
    <property type="entry name" value="NA-bd_OB-fold"/>
</dbReference>
<evidence type="ECO:0000313" key="4">
    <source>
        <dbReference type="Proteomes" id="UP000289738"/>
    </source>
</evidence>
<organism evidence="3 4">
    <name type="scientific">Arachis hypogaea</name>
    <name type="common">Peanut</name>
    <dbReference type="NCBI Taxonomy" id="3818"/>
    <lineage>
        <taxon>Eukaryota</taxon>
        <taxon>Viridiplantae</taxon>
        <taxon>Streptophyta</taxon>
        <taxon>Embryophyta</taxon>
        <taxon>Tracheophyta</taxon>
        <taxon>Spermatophyta</taxon>
        <taxon>Magnoliopsida</taxon>
        <taxon>eudicotyledons</taxon>
        <taxon>Gunneridae</taxon>
        <taxon>Pentapetalae</taxon>
        <taxon>rosids</taxon>
        <taxon>fabids</taxon>
        <taxon>Fabales</taxon>
        <taxon>Fabaceae</taxon>
        <taxon>Papilionoideae</taxon>
        <taxon>50 kb inversion clade</taxon>
        <taxon>dalbergioids sensu lato</taxon>
        <taxon>Dalbergieae</taxon>
        <taxon>Pterocarpus clade</taxon>
        <taxon>Arachis</taxon>
    </lineage>
</organism>
<dbReference type="InterPro" id="IPR003871">
    <property type="entry name" value="RFA1B/D_OB_1st"/>
</dbReference>
<evidence type="ECO:0000259" key="2">
    <source>
        <dbReference type="Pfam" id="PF02721"/>
    </source>
</evidence>
<comment type="caution">
    <text evidence="3">The sequence shown here is derived from an EMBL/GenBank/DDBJ whole genome shotgun (WGS) entry which is preliminary data.</text>
</comment>
<keyword evidence="1" id="KW-1133">Transmembrane helix</keyword>
<sequence length="364" mass="42252">MSESSIDARKRRKLAMKRKKDETLGIRNAQPAFLSQSILSCVGSIYTNEDEAVMHDILDDVFTSFVDINDHVLFASSEMKELVMTEEELEVLCLIEVEKLLQMNGHDGIAFFSFPDSPFHVTQHLFRRPGKTTRYMKGALAIHFMLLNRSSQALRSMSLKDDIFSCCSISWVSMMAAMKSFSLPHDGDMVKIFCQNMHREYWKITIRVIRIWSLCDPREETDEPAFLHIVVMDKSVSCYICFETFFNPRLNKIQCTLKKEAINQFREILKEGELYSISRFMIVSNIGAAKVVKHRYKLLFRFDTEFPEASYSLETIESVVQMGQDLVYLFGIIMIYYLKCTLITNKMDMYVINHCCVLISFCLM</sequence>
<keyword evidence="4" id="KW-1185">Reference proteome</keyword>
<dbReference type="AlphaFoldDB" id="A0A445CAC4"/>
<feature type="transmembrane region" description="Helical" evidence="1">
    <location>
        <begin position="326"/>
        <end position="344"/>
    </location>
</feature>
<dbReference type="EMBL" id="SDMP01000007">
    <property type="protein sequence ID" value="RYR47896.1"/>
    <property type="molecule type" value="Genomic_DNA"/>
</dbReference>